<evidence type="ECO:0000256" key="6">
    <source>
        <dbReference type="ARBA" id="ARBA00048612"/>
    </source>
</evidence>
<evidence type="ECO:0000313" key="10">
    <source>
        <dbReference type="Proteomes" id="UP000053424"/>
    </source>
</evidence>
<evidence type="ECO:0000256" key="5">
    <source>
        <dbReference type="ARBA" id="ARBA00023128"/>
    </source>
</evidence>
<dbReference type="EC" id="2.1.1.320" evidence="7"/>
<sequence>MSVLTRSCCLPTSLRSLHRLRRPQSLNFRLIHHATPQKTVVEQYLLDHIKATGPLPISTYMQQCLSHPTHGYYMNPENKVFGSRGDFITSPEISQVFGELIAIWCLGQYNSAGTDVPIRIIELGPGKGTLMADILRVFSRLIPDKTKPISVHLVETSPTMRATQKANIISGTNVQVHWHTSIGEILPRSTEYTMLVAHEFFDALPIHILQKTDTGAWHEVLVASNTEENGQAEVTSNETAGRPLSFRRVLAPRPSAVSHVLGHSSLRFKDLPVENSNAPIGGCGLIIDYGEDHAFGDSFRAFRNHKIVDIFHEPGLCDLTANVDFAYLKEAMSDLVSTHGPMPQGPFLNQLGLPLRLQGMLREARTSERRKEIQSAAERLVDPMGMGKEYQVLGIANKPERTDPSYLYAYPFPDSDPKEKPGT</sequence>
<evidence type="ECO:0000256" key="8">
    <source>
        <dbReference type="SAM" id="MobiDB-lite"/>
    </source>
</evidence>
<gene>
    <name evidence="9" type="ORF">M413DRAFT_164154</name>
</gene>
<evidence type="ECO:0000256" key="4">
    <source>
        <dbReference type="ARBA" id="ARBA00022679"/>
    </source>
</evidence>
<evidence type="ECO:0000256" key="3">
    <source>
        <dbReference type="ARBA" id="ARBA00022603"/>
    </source>
</evidence>
<dbReference type="AlphaFoldDB" id="A0A0C2XS79"/>
<dbReference type="Pfam" id="PF02636">
    <property type="entry name" value="Methyltransf_28"/>
    <property type="match status" value="1"/>
</dbReference>
<protein>
    <recommendedName>
        <fullName evidence="7">Protein arginine methyltransferase NDUFAF7</fullName>
        <ecNumber evidence="7">2.1.1.320</ecNumber>
    </recommendedName>
</protein>
<dbReference type="OrthoDB" id="438553at2759"/>
<proteinExistence type="inferred from homology"/>
<keyword evidence="5 7" id="KW-0496">Mitochondrion</keyword>
<organism evidence="9 10">
    <name type="scientific">Hebeloma cylindrosporum</name>
    <dbReference type="NCBI Taxonomy" id="76867"/>
    <lineage>
        <taxon>Eukaryota</taxon>
        <taxon>Fungi</taxon>
        <taxon>Dikarya</taxon>
        <taxon>Basidiomycota</taxon>
        <taxon>Agaricomycotina</taxon>
        <taxon>Agaricomycetes</taxon>
        <taxon>Agaricomycetidae</taxon>
        <taxon>Agaricales</taxon>
        <taxon>Agaricineae</taxon>
        <taxon>Hymenogastraceae</taxon>
        <taxon>Hebeloma</taxon>
    </lineage>
</organism>
<evidence type="ECO:0000256" key="2">
    <source>
        <dbReference type="ARBA" id="ARBA00005891"/>
    </source>
</evidence>
<dbReference type="InterPro" id="IPR038375">
    <property type="entry name" value="NDUFAF7_sf"/>
</dbReference>
<dbReference type="PANTHER" id="PTHR12049">
    <property type="entry name" value="PROTEIN ARGININE METHYLTRANSFERASE NDUFAF7, MITOCHONDRIAL"/>
    <property type="match status" value="1"/>
</dbReference>
<dbReference type="GO" id="GO:0032981">
    <property type="term" value="P:mitochondrial respiratory chain complex I assembly"/>
    <property type="evidence" value="ECO:0007669"/>
    <property type="project" value="TreeGrafter"/>
</dbReference>
<dbReference type="GO" id="GO:0035243">
    <property type="term" value="F:protein-arginine omega-N symmetric methyltransferase activity"/>
    <property type="evidence" value="ECO:0007669"/>
    <property type="project" value="UniProtKB-EC"/>
</dbReference>
<dbReference type="HOGENOM" id="CLU_024840_3_1_1"/>
<comment type="subcellular location">
    <subcellularLocation>
        <location evidence="1 7">Mitochondrion</location>
    </subcellularLocation>
</comment>
<evidence type="ECO:0000313" key="9">
    <source>
        <dbReference type="EMBL" id="KIM40573.1"/>
    </source>
</evidence>
<dbReference type="Gene3D" id="3.40.50.12710">
    <property type="match status" value="1"/>
</dbReference>
<reference evidence="9 10" key="1">
    <citation type="submission" date="2014-04" db="EMBL/GenBank/DDBJ databases">
        <authorList>
            <consortium name="DOE Joint Genome Institute"/>
            <person name="Kuo A."/>
            <person name="Gay G."/>
            <person name="Dore J."/>
            <person name="Kohler A."/>
            <person name="Nagy L.G."/>
            <person name="Floudas D."/>
            <person name="Copeland A."/>
            <person name="Barry K.W."/>
            <person name="Cichocki N."/>
            <person name="Veneault-Fourrey C."/>
            <person name="LaButti K."/>
            <person name="Lindquist E.A."/>
            <person name="Lipzen A."/>
            <person name="Lundell T."/>
            <person name="Morin E."/>
            <person name="Murat C."/>
            <person name="Sun H."/>
            <person name="Tunlid A."/>
            <person name="Henrissat B."/>
            <person name="Grigoriev I.V."/>
            <person name="Hibbett D.S."/>
            <person name="Martin F."/>
            <person name="Nordberg H.P."/>
            <person name="Cantor M.N."/>
            <person name="Hua S.X."/>
        </authorList>
    </citation>
    <scope>NUCLEOTIDE SEQUENCE [LARGE SCALE GENOMIC DNA]</scope>
    <source>
        <strain evidence="10">h7</strain>
    </source>
</reference>
<keyword evidence="4 7" id="KW-0808">Transferase</keyword>
<comment type="catalytic activity">
    <reaction evidence="6 7">
        <text>L-arginyl-[protein] + 2 S-adenosyl-L-methionine = N(omega),N(omega)'-dimethyl-L-arginyl-[protein] + 2 S-adenosyl-L-homocysteine + 2 H(+)</text>
        <dbReference type="Rhea" id="RHEA:48108"/>
        <dbReference type="Rhea" id="RHEA-COMP:10532"/>
        <dbReference type="Rhea" id="RHEA-COMP:11992"/>
        <dbReference type="ChEBI" id="CHEBI:15378"/>
        <dbReference type="ChEBI" id="CHEBI:29965"/>
        <dbReference type="ChEBI" id="CHEBI:57856"/>
        <dbReference type="ChEBI" id="CHEBI:59789"/>
        <dbReference type="ChEBI" id="CHEBI:88221"/>
        <dbReference type="EC" id="2.1.1.320"/>
    </reaction>
</comment>
<dbReference type="InterPro" id="IPR029063">
    <property type="entry name" value="SAM-dependent_MTases_sf"/>
</dbReference>
<comment type="function">
    <text evidence="7">Arginine methyltransferase involved in the assembly or stability of mitochondrial NADH:ubiquinone oxidoreductase complex (complex I).</text>
</comment>
<reference evidence="10" key="2">
    <citation type="submission" date="2015-01" db="EMBL/GenBank/DDBJ databases">
        <title>Evolutionary Origins and Diversification of the Mycorrhizal Mutualists.</title>
        <authorList>
            <consortium name="DOE Joint Genome Institute"/>
            <consortium name="Mycorrhizal Genomics Consortium"/>
            <person name="Kohler A."/>
            <person name="Kuo A."/>
            <person name="Nagy L.G."/>
            <person name="Floudas D."/>
            <person name="Copeland A."/>
            <person name="Barry K.W."/>
            <person name="Cichocki N."/>
            <person name="Veneault-Fourrey C."/>
            <person name="LaButti K."/>
            <person name="Lindquist E.A."/>
            <person name="Lipzen A."/>
            <person name="Lundell T."/>
            <person name="Morin E."/>
            <person name="Murat C."/>
            <person name="Riley R."/>
            <person name="Ohm R."/>
            <person name="Sun H."/>
            <person name="Tunlid A."/>
            <person name="Henrissat B."/>
            <person name="Grigoriev I.V."/>
            <person name="Hibbett D.S."/>
            <person name="Martin F."/>
        </authorList>
    </citation>
    <scope>NUCLEOTIDE SEQUENCE [LARGE SCALE GENOMIC DNA]</scope>
    <source>
        <strain evidence="10">h7</strain>
    </source>
</reference>
<name>A0A0C2XS79_HEBCY</name>
<dbReference type="Proteomes" id="UP000053424">
    <property type="component" value="Unassembled WGS sequence"/>
</dbReference>
<dbReference type="InterPro" id="IPR003788">
    <property type="entry name" value="NDUFAF7"/>
</dbReference>
<accession>A0A0C2XS79</accession>
<comment type="similarity">
    <text evidence="2 7">Belongs to the NDUFAF7 family.</text>
</comment>
<keyword evidence="3 7" id="KW-0489">Methyltransferase</keyword>
<dbReference type="GO" id="GO:0032259">
    <property type="term" value="P:methylation"/>
    <property type="evidence" value="ECO:0007669"/>
    <property type="project" value="UniProtKB-KW"/>
</dbReference>
<keyword evidence="10" id="KW-1185">Reference proteome</keyword>
<dbReference type="EMBL" id="KN831782">
    <property type="protein sequence ID" value="KIM40573.1"/>
    <property type="molecule type" value="Genomic_DNA"/>
</dbReference>
<dbReference type="GO" id="GO:0005739">
    <property type="term" value="C:mitochondrion"/>
    <property type="evidence" value="ECO:0007669"/>
    <property type="project" value="UniProtKB-SubCell"/>
</dbReference>
<feature type="region of interest" description="Disordered" evidence="8">
    <location>
        <begin position="401"/>
        <end position="423"/>
    </location>
</feature>
<dbReference type="STRING" id="686832.A0A0C2XS79"/>
<evidence type="ECO:0000256" key="7">
    <source>
        <dbReference type="RuleBase" id="RU364114"/>
    </source>
</evidence>
<evidence type="ECO:0000256" key="1">
    <source>
        <dbReference type="ARBA" id="ARBA00004173"/>
    </source>
</evidence>
<dbReference type="PANTHER" id="PTHR12049:SF7">
    <property type="entry name" value="PROTEIN ARGININE METHYLTRANSFERASE NDUFAF7, MITOCHONDRIAL"/>
    <property type="match status" value="1"/>
</dbReference>
<dbReference type="SUPFAM" id="SSF53335">
    <property type="entry name" value="S-adenosyl-L-methionine-dependent methyltransferases"/>
    <property type="match status" value="1"/>
</dbReference>